<dbReference type="EMBL" id="KN294014">
    <property type="protein sequence ID" value="KGQ00944.1"/>
    <property type="molecule type" value="Genomic_DNA"/>
</dbReference>
<evidence type="ECO:0000313" key="2">
    <source>
        <dbReference type="Proteomes" id="UP000002059"/>
    </source>
</evidence>
<dbReference type="OrthoDB" id="4181430at2759"/>
<proteinExistence type="predicted"/>
<organism evidence="1 2">
    <name type="scientific">Paracoccidioides lutzii (strain ATCC MYA-826 / Pb01)</name>
    <name type="common">Paracoccidioides brasiliensis</name>
    <dbReference type="NCBI Taxonomy" id="502779"/>
    <lineage>
        <taxon>Eukaryota</taxon>
        <taxon>Fungi</taxon>
        <taxon>Dikarya</taxon>
        <taxon>Ascomycota</taxon>
        <taxon>Pezizomycotina</taxon>
        <taxon>Eurotiomycetes</taxon>
        <taxon>Eurotiomycetidae</taxon>
        <taxon>Onygenales</taxon>
        <taxon>Ajellomycetaceae</taxon>
        <taxon>Paracoccidioides</taxon>
    </lineage>
</organism>
<dbReference type="Proteomes" id="UP000002059">
    <property type="component" value="Partially assembled WGS sequence"/>
</dbReference>
<dbReference type="KEGG" id="pbl:PAAG_12371"/>
<dbReference type="VEuPathDB" id="FungiDB:PAAG_12371"/>
<sequence length="101" mass="11416">MKRLKKSLKALVCLESVTIAVRIPSETNKQELVKIMSLGDSITASPLQEANITDTDFVGSLLLIRIRQRERGPQKALLKVSFFYGLKESKARYCHDASRHE</sequence>
<dbReference type="AlphaFoldDB" id="A0A0A2VJ53"/>
<name>A0A0A2VJ53_PARBA</name>
<reference evidence="1 2" key="1">
    <citation type="journal article" date="2011" name="PLoS Genet.">
        <title>Comparative genomic analysis of human fungal pathogens causing paracoccidioidomycosis.</title>
        <authorList>
            <person name="Desjardins C.A."/>
            <person name="Champion M.D."/>
            <person name="Holder J.W."/>
            <person name="Muszewska A."/>
            <person name="Goldberg J."/>
            <person name="Bailao A.M."/>
            <person name="Brigido M.M."/>
            <person name="Ferreira M.E."/>
            <person name="Garcia A.M."/>
            <person name="Grynberg M."/>
            <person name="Gujja S."/>
            <person name="Heiman D.I."/>
            <person name="Henn M.R."/>
            <person name="Kodira C.D."/>
            <person name="Leon-Narvaez H."/>
            <person name="Longo L.V."/>
            <person name="Ma L.J."/>
            <person name="Malavazi I."/>
            <person name="Matsuo A.L."/>
            <person name="Morais F.V."/>
            <person name="Pereira M."/>
            <person name="Rodriguez-Brito S."/>
            <person name="Sakthikumar S."/>
            <person name="Salem-Izacc S.M."/>
            <person name="Sykes S.M."/>
            <person name="Teixeira M.M."/>
            <person name="Vallejo M.C."/>
            <person name="Walter M.E."/>
            <person name="Yandava C."/>
            <person name="Young S."/>
            <person name="Zeng Q."/>
            <person name="Zucker J."/>
            <person name="Felipe M.S."/>
            <person name="Goldman G.H."/>
            <person name="Haas B.J."/>
            <person name="McEwen J.G."/>
            <person name="Nino-Vega G."/>
            <person name="Puccia R."/>
            <person name="San-Blas G."/>
            <person name="Soares C.M."/>
            <person name="Birren B.W."/>
            <person name="Cuomo C.A."/>
        </authorList>
    </citation>
    <scope>NUCLEOTIDE SEQUENCE [LARGE SCALE GENOMIC DNA]</scope>
    <source>
        <strain evidence="2">ATCC MYA-826 / Pb01</strain>
    </source>
</reference>
<gene>
    <name evidence="1" type="ORF">PAAG_12371</name>
</gene>
<accession>A0A0A2VJ53</accession>
<protein>
    <submittedName>
        <fullName evidence="1">Uncharacterized protein</fullName>
    </submittedName>
</protein>
<dbReference type="GeneID" id="26971053"/>
<dbReference type="RefSeq" id="XP_015702512.1">
    <property type="nucleotide sequence ID" value="XM_015847869.1"/>
</dbReference>
<dbReference type="HOGENOM" id="CLU_2292511_0_0_1"/>
<evidence type="ECO:0000313" key="1">
    <source>
        <dbReference type="EMBL" id="KGQ00944.1"/>
    </source>
</evidence>
<keyword evidence="2" id="KW-1185">Reference proteome</keyword>